<dbReference type="Gene3D" id="3.30.70.100">
    <property type="match status" value="1"/>
</dbReference>
<dbReference type="GO" id="GO:0005829">
    <property type="term" value="C:cytosol"/>
    <property type="evidence" value="ECO:0007669"/>
    <property type="project" value="TreeGrafter"/>
</dbReference>
<dbReference type="InterPro" id="IPR051881">
    <property type="entry name" value="Copper_transport_ATOX1-like"/>
</dbReference>
<dbReference type="AlphaFoldDB" id="A0A4P9Z8G2"/>
<dbReference type="Pfam" id="PF00403">
    <property type="entry name" value="HMA"/>
    <property type="match status" value="1"/>
</dbReference>
<dbReference type="InterPro" id="IPR006121">
    <property type="entry name" value="HMA_dom"/>
</dbReference>
<organism evidence="9 10">
    <name type="scientific">Metschnikowia bicuspidata</name>
    <dbReference type="NCBI Taxonomy" id="27322"/>
    <lineage>
        <taxon>Eukaryota</taxon>
        <taxon>Fungi</taxon>
        <taxon>Dikarya</taxon>
        <taxon>Ascomycota</taxon>
        <taxon>Saccharomycotina</taxon>
        <taxon>Pichiomycetes</taxon>
        <taxon>Metschnikowiaceae</taxon>
        <taxon>Metschnikowia</taxon>
    </lineage>
</organism>
<keyword evidence="3" id="KW-0187">Copper transport</keyword>
<dbReference type="CDD" id="cd00371">
    <property type="entry name" value="HMA"/>
    <property type="match status" value="1"/>
</dbReference>
<keyword evidence="10" id="KW-1185">Reference proteome</keyword>
<dbReference type="GO" id="GO:0046872">
    <property type="term" value="F:metal ion binding"/>
    <property type="evidence" value="ECO:0007669"/>
    <property type="project" value="UniProtKB-KW"/>
</dbReference>
<dbReference type="EMBL" id="ML004528">
    <property type="protein sequence ID" value="RKP28966.1"/>
    <property type="molecule type" value="Genomic_DNA"/>
</dbReference>
<dbReference type="PANTHER" id="PTHR46365:SF1">
    <property type="entry name" value="COPPER TRANSPORT PROTEIN ATOX1"/>
    <property type="match status" value="1"/>
</dbReference>
<protein>
    <recommendedName>
        <fullName evidence="8">HMA domain-containing protein</fullName>
    </recommendedName>
</protein>
<dbReference type="GO" id="GO:0006825">
    <property type="term" value="P:copper ion transport"/>
    <property type="evidence" value="ECO:0007669"/>
    <property type="project" value="UniProtKB-KW"/>
</dbReference>
<dbReference type="SUPFAM" id="SSF55008">
    <property type="entry name" value="HMA, heavy metal-associated domain"/>
    <property type="match status" value="1"/>
</dbReference>
<evidence type="ECO:0000256" key="3">
    <source>
        <dbReference type="ARBA" id="ARBA00022796"/>
    </source>
</evidence>
<dbReference type="PROSITE" id="PS01047">
    <property type="entry name" value="HMA_1"/>
    <property type="match status" value="1"/>
</dbReference>
<evidence type="ECO:0000256" key="7">
    <source>
        <dbReference type="ARBA" id="ARBA00038171"/>
    </source>
</evidence>
<evidence type="ECO:0000313" key="10">
    <source>
        <dbReference type="Proteomes" id="UP000268321"/>
    </source>
</evidence>
<dbReference type="GO" id="GO:0016531">
    <property type="term" value="F:copper chaperone activity"/>
    <property type="evidence" value="ECO:0007669"/>
    <property type="project" value="TreeGrafter"/>
</dbReference>
<keyword evidence="4" id="KW-0186">Copper</keyword>
<evidence type="ECO:0000256" key="1">
    <source>
        <dbReference type="ARBA" id="ARBA00022448"/>
    </source>
</evidence>
<dbReference type="FunFam" id="3.30.70.100:FF:000008">
    <property type="entry name" value="Copper transport protein ATOX1"/>
    <property type="match status" value="1"/>
</dbReference>
<dbReference type="Proteomes" id="UP000268321">
    <property type="component" value="Unassembled WGS sequence"/>
</dbReference>
<reference evidence="10" key="1">
    <citation type="journal article" date="2018" name="Nat. Microbiol.">
        <title>Leveraging single-cell genomics to expand the fungal tree of life.</title>
        <authorList>
            <person name="Ahrendt S.R."/>
            <person name="Quandt C.A."/>
            <person name="Ciobanu D."/>
            <person name="Clum A."/>
            <person name="Salamov A."/>
            <person name="Andreopoulos B."/>
            <person name="Cheng J.F."/>
            <person name="Woyke T."/>
            <person name="Pelin A."/>
            <person name="Henrissat B."/>
            <person name="Reynolds N.K."/>
            <person name="Benny G.L."/>
            <person name="Smith M.E."/>
            <person name="James T.Y."/>
            <person name="Grigoriev I.V."/>
        </authorList>
    </citation>
    <scope>NUCLEOTIDE SEQUENCE [LARGE SCALE GENOMIC DNA]</scope>
    <source>
        <strain evidence="10">Baker2002</strain>
    </source>
</reference>
<keyword evidence="1" id="KW-0813">Transport</keyword>
<evidence type="ECO:0000256" key="2">
    <source>
        <dbReference type="ARBA" id="ARBA00022723"/>
    </source>
</evidence>
<dbReference type="PANTHER" id="PTHR46365">
    <property type="entry name" value="COPPER TRANSPORT PROTEIN ATOX1"/>
    <property type="match status" value="1"/>
</dbReference>
<dbReference type="InterPro" id="IPR036163">
    <property type="entry name" value="HMA_dom_sf"/>
</dbReference>
<sequence>MLHQYQFNVKMSCSGCLNAVRMALGRVEGVSATDIDLATQTVNVTATTDYDTVCTAIAKTGKKINEGRVVS</sequence>
<accession>A0A4P9Z8G2</accession>
<dbReference type="OrthoDB" id="689350at2759"/>
<keyword evidence="6" id="KW-0143">Chaperone</keyword>
<dbReference type="InterPro" id="IPR017969">
    <property type="entry name" value="Heavy-metal-associated_CS"/>
</dbReference>
<name>A0A4P9Z8G2_9ASCO</name>
<dbReference type="PROSITE" id="PS50846">
    <property type="entry name" value="HMA_2"/>
    <property type="match status" value="1"/>
</dbReference>
<evidence type="ECO:0000313" key="9">
    <source>
        <dbReference type="EMBL" id="RKP28966.1"/>
    </source>
</evidence>
<evidence type="ECO:0000256" key="5">
    <source>
        <dbReference type="ARBA" id="ARBA00023065"/>
    </source>
</evidence>
<evidence type="ECO:0000259" key="8">
    <source>
        <dbReference type="PROSITE" id="PS50846"/>
    </source>
</evidence>
<keyword evidence="5" id="KW-0406">Ion transport</keyword>
<evidence type="ECO:0000256" key="6">
    <source>
        <dbReference type="ARBA" id="ARBA00023186"/>
    </source>
</evidence>
<gene>
    <name evidence="9" type="ORF">METBISCDRAFT_19803</name>
</gene>
<comment type="similarity">
    <text evidence="7">Belongs to the ATX1 family.</text>
</comment>
<feature type="domain" description="HMA" evidence="8">
    <location>
        <begin position="2"/>
        <end position="65"/>
    </location>
</feature>
<keyword evidence="2" id="KW-0479">Metal-binding</keyword>
<proteinExistence type="inferred from homology"/>
<evidence type="ECO:0000256" key="4">
    <source>
        <dbReference type="ARBA" id="ARBA00023008"/>
    </source>
</evidence>